<protein>
    <submittedName>
        <fullName evidence="1">Uncharacterized protein</fullName>
    </submittedName>
</protein>
<sequence length="83" mass="9203">MKNGLLDALSPEDQLLIRPFLKSVELSLKQTLDEVSQPIEFVYFFQSGLLSEVATANGLGKLEVGCIGRCSAAIMMRRWRQSG</sequence>
<organism evidence="1 2">
    <name type="scientific">Agrobacterium rosae</name>
    <dbReference type="NCBI Taxonomy" id="1972867"/>
    <lineage>
        <taxon>Bacteria</taxon>
        <taxon>Pseudomonadati</taxon>
        <taxon>Pseudomonadota</taxon>
        <taxon>Alphaproteobacteria</taxon>
        <taxon>Hyphomicrobiales</taxon>
        <taxon>Rhizobiaceae</taxon>
        <taxon>Rhizobium/Agrobacterium group</taxon>
        <taxon>Agrobacterium</taxon>
    </lineage>
</organism>
<accession>A0ABU4W556</accession>
<comment type="caution">
    <text evidence="1">The sequence shown here is derived from an EMBL/GenBank/DDBJ whole genome shotgun (WGS) entry which is preliminary data.</text>
</comment>
<proteinExistence type="predicted"/>
<gene>
    <name evidence="1" type="ORF">RMS29_27365</name>
</gene>
<evidence type="ECO:0000313" key="2">
    <source>
        <dbReference type="Proteomes" id="UP001277561"/>
    </source>
</evidence>
<dbReference type="EMBL" id="JAVRAD010000027">
    <property type="protein sequence ID" value="MDX8332919.1"/>
    <property type="molecule type" value="Genomic_DNA"/>
</dbReference>
<evidence type="ECO:0000313" key="1">
    <source>
        <dbReference type="EMBL" id="MDX8332919.1"/>
    </source>
</evidence>
<reference evidence="1" key="1">
    <citation type="journal article" date="2023" name="Phytobiomes J">
        <title>Deciphering the key players within the bacterial microbiota associated with aerial crown gall tumors on rhododendron: Insights into the gallobiome.</title>
        <authorList>
            <person name="Kuzmanovic N."/>
            <person name="Nesme J."/>
            <person name="Wolf J."/>
            <person name="Neumann-Schaal M."/>
            <person name="Petersen J."/>
            <person name="Fernandez-Gnecco G."/>
            <person name="Sproeer C."/>
            <person name="Bunk B."/>
            <person name="Overmann J."/>
            <person name="Sorensen S.J."/>
            <person name="Idczak E."/>
            <person name="Smalla K."/>
        </authorList>
    </citation>
    <scope>NUCLEOTIDE SEQUENCE [LARGE SCALE GENOMIC DNA]</scope>
    <source>
        <strain evidence="1">Rho-14.1</strain>
    </source>
</reference>
<dbReference type="RefSeq" id="WP_320188940.1">
    <property type="nucleotide sequence ID" value="NZ_CP192765.1"/>
</dbReference>
<keyword evidence="2" id="KW-1185">Reference proteome</keyword>
<dbReference type="Proteomes" id="UP001277561">
    <property type="component" value="Unassembled WGS sequence"/>
</dbReference>
<name>A0ABU4W556_9HYPH</name>